<dbReference type="STRING" id="984486.A0A1E3QLG0"/>
<dbReference type="InterPro" id="IPR007147">
    <property type="entry name" value="TF_Vhr"/>
</dbReference>
<feature type="non-terminal residue" evidence="2">
    <location>
        <position position="429"/>
    </location>
</feature>
<dbReference type="AlphaFoldDB" id="A0A1E3QLG0"/>
<gene>
    <name evidence="2" type="ORF">BABINDRAFT_25781</name>
</gene>
<dbReference type="Proteomes" id="UP000094336">
    <property type="component" value="Unassembled WGS sequence"/>
</dbReference>
<proteinExistence type="predicted"/>
<keyword evidence="3" id="KW-1185">Reference proteome</keyword>
<evidence type="ECO:0000313" key="2">
    <source>
        <dbReference type="EMBL" id="ODQ78539.1"/>
    </source>
</evidence>
<evidence type="ECO:0000313" key="3">
    <source>
        <dbReference type="Proteomes" id="UP000094336"/>
    </source>
</evidence>
<organism evidence="2 3">
    <name type="scientific">Babjeviella inositovora NRRL Y-12698</name>
    <dbReference type="NCBI Taxonomy" id="984486"/>
    <lineage>
        <taxon>Eukaryota</taxon>
        <taxon>Fungi</taxon>
        <taxon>Dikarya</taxon>
        <taxon>Ascomycota</taxon>
        <taxon>Saccharomycotina</taxon>
        <taxon>Pichiomycetes</taxon>
        <taxon>Serinales incertae sedis</taxon>
        <taxon>Babjeviella</taxon>
    </lineage>
</organism>
<dbReference type="EMBL" id="KV454435">
    <property type="protein sequence ID" value="ODQ78539.1"/>
    <property type="molecule type" value="Genomic_DNA"/>
</dbReference>
<feature type="non-terminal residue" evidence="2">
    <location>
        <position position="1"/>
    </location>
</feature>
<dbReference type="OrthoDB" id="4089008at2759"/>
<feature type="compositionally biased region" description="Polar residues" evidence="1">
    <location>
        <begin position="349"/>
        <end position="359"/>
    </location>
</feature>
<accession>A0A1E3QLG0</accession>
<feature type="region of interest" description="Disordered" evidence="1">
    <location>
        <begin position="340"/>
        <end position="359"/>
    </location>
</feature>
<dbReference type="GeneID" id="30149218"/>
<sequence length="429" mass="48249">GVTHSIRDRLNFNDDVLWKRFSARRLELIDTLDLSSKKASEQDYEISKVSDALRMEFNYPESYTTDFNKLVRAAIQSVRRNRKRLLRTKNNNGYRFVEDRPEYQSHREYHDHRPDLRADYLANGSVLNTNEAPRKRQRFISEITKLNSSSSDEHDKLYSRRVVLDPTSHEKSKRAVTTLLAPSGLDASRPKIRSRIGPLQAAAALASILSYVQRSKTCSDYSASRMRNFGTLEAMGRAVVQTVISYNFIKYFAHVSPSSTEYLSGKLNSVHTLAKIMRNLGQTGDAQDPLLNLDDHDSVMTLCILIAGCVTDFGFDCIVQPLSEVLHDIVHRDYPLISQHKSKEHKNEGSTASPGDTPLSFHTTVTSVGLNGAPSENANAVLTRHVNLTLNFTYQPQTSAPPTFTELVVNGKSAFSIRSDTKVLKLRSV</sequence>
<dbReference type="RefSeq" id="XP_018983867.1">
    <property type="nucleotide sequence ID" value="XM_019131365.1"/>
</dbReference>
<dbReference type="Pfam" id="PF04001">
    <property type="entry name" value="Vhr1"/>
    <property type="match status" value="1"/>
</dbReference>
<reference evidence="3" key="1">
    <citation type="submission" date="2016-05" db="EMBL/GenBank/DDBJ databases">
        <title>Comparative genomics of biotechnologically important yeasts.</title>
        <authorList>
            <consortium name="DOE Joint Genome Institute"/>
            <person name="Riley R."/>
            <person name="Haridas S."/>
            <person name="Wolfe K.H."/>
            <person name="Lopes M.R."/>
            <person name="Hittinger C.T."/>
            <person name="Goker M."/>
            <person name="Salamov A."/>
            <person name="Wisecaver J."/>
            <person name="Long T.M."/>
            <person name="Aerts A.L."/>
            <person name="Barry K."/>
            <person name="Choi C."/>
            <person name="Clum A."/>
            <person name="Coughlan A.Y."/>
            <person name="Deshpande S."/>
            <person name="Douglass A.P."/>
            <person name="Hanson S.J."/>
            <person name="Klenk H.-P."/>
            <person name="Labutti K."/>
            <person name="Lapidus A."/>
            <person name="Lindquist E."/>
            <person name="Lipzen A."/>
            <person name="Meier-Kolthoff J.P."/>
            <person name="Ohm R.A."/>
            <person name="Otillar R.P."/>
            <person name="Pangilinan J."/>
            <person name="Peng Y."/>
            <person name="Rokas A."/>
            <person name="Rosa C.A."/>
            <person name="Scheuner C."/>
            <person name="Sibirny A.A."/>
            <person name="Slot J.C."/>
            <person name="Stielow J.B."/>
            <person name="Sun H."/>
            <person name="Kurtzman C.P."/>
            <person name="Blackwell M."/>
            <person name="Grigoriev I.V."/>
            <person name="Jeffries T.W."/>
        </authorList>
    </citation>
    <scope>NUCLEOTIDE SEQUENCE [LARGE SCALE GENOMIC DNA]</scope>
    <source>
        <strain evidence="3">NRRL Y-12698</strain>
    </source>
</reference>
<name>A0A1E3QLG0_9ASCO</name>
<evidence type="ECO:0000256" key="1">
    <source>
        <dbReference type="SAM" id="MobiDB-lite"/>
    </source>
</evidence>
<protein>
    <submittedName>
        <fullName evidence="2">Uncharacterized protein</fullName>
    </submittedName>
</protein>